<gene>
    <name evidence="3" type="ORF">SAY87_026673</name>
</gene>
<dbReference type="Pfam" id="PF18592">
    <property type="entry name" value="Tho1_MOS11_C"/>
    <property type="match status" value="1"/>
</dbReference>
<reference evidence="3 4" key="1">
    <citation type="journal article" date="2023" name="Hortic Res">
        <title>Pangenome of water caltrop reveals structural variations and asymmetric subgenome divergence after allopolyploidization.</title>
        <authorList>
            <person name="Zhang X."/>
            <person name="Chen Y."/>
            <person name="Wang L."/>
            <person name="Yuan Y."/>
            <person name="Fang M."/>
            <person name="Shi L."/>
            <person name="Lu R."/>
            <person name="Comes H.P."/>
            <person name="Ma Y."/>
            <person name="Chen Y."/>
            <person name="Huang G."/>
            <person name="Zhou Y."/>
            <person name="Zheng Z."/>
            <person name="Qiu Y."/>
        </authorList>
    </citation>
    <scope>NUCLEOTIDE SEQUENCE [LARGE SCALE GENOMIC DNA]</scope>
    <source>
        <tissue evidence="3">Roots</tissue>
    </source>
</reference>
<sequence length="197" mass="21674">MAKVAFNLNERLPSEEIDFIAAGPPTDRRAVVVSEHLPPASSEIVNASEGAEESKKTVTVIGSQAVNGIAAPVNDIIRKIRRAERFGVPIHLSESEKRYSRAERFGTISDEKKPGSLNKSEELKLKARAERFGISVPETMDEEEKKKKKARLARFSSNGKTISDEEEKRKARTTRFSTIPSPISQVNTKADVAGGNK</sequence>
<protein>
    <recommendedName>
        <fullName evidence="2">THO1-MOS11 C-terminal domain-containing protein</fullName>
    </recommendedName>
</protein>
<feature type="compositionally biased region" description="Polar residues" evidence="1">
    <location>
        <begin position="174"/>
        <end position="188"/>
    </location>
</feature>
<evidence type="ECO:0000313" key="3">
    <source>
        <dbReference type="EMBL" id="KAK4749224.1"/>
    </source>
</evidence>
<dbReference type="PANTHER" id="PTHR47701">
    <property type="entry name" value="PROTEIN MODIFIER OF SNC1 11"/>
    <property type="match status" value="1"/>
</dbReference>
<keyword evidence="4" id="KW-1185">Reference proteome</keyword>
<evidence type="ECO:0000313" key="4">
    <source>
        <dbReference type="Proteomes" id="UP001345219"/>
    </source>
</evidence>
<dbReference type="PANTHER" id="PTHR47701:SF2">
    <property type="entry name" value="PROTEIN MODIFIER OF SNC1 11"/>
    <property type="match status" value="1"/>
</dbReference>
<feature type="region of interest" description="Disordered" evidence="1">
    <location>
        <begin position="136"/>
        <end position="197"/>
    </location>
</feature>
<dbReference type="InterPro" id="IPR040746">
    <property type="entry name" value="THO1_MOS11_C"/>
</dbReference>
<feature type="domain" description="THO1-MOS11 C-terminal" evidence="2">
    <location>
        <begin position="73"/>
        <end position="106"/>
    </location>
</feature>
<comment type="caution">
    <text evidence="3">The sequence shown here is derived from an EMBL/GenBank/DDBJ whole genome shotgun (WGS) entry which is preliminary data.</text>
</comment>
<dbReference type="AlphaFoldDB" id="A0AAN7GUV6"/>
<dbReference type="GO" id="GO:0005634">
    <property type="term" value="C:nucleus"/>
    <property type="evidence" value="ECO:0007669"/>
    <property type="project" value="TreeGrafter"/>
</dbReference>
<accession>A0AAN7GUV6</accession>
<evidence type="ECO:0000259" key="2">
    <source>
        <dbReference type="Pfam" id="PF18592"/>
    </source>
</evidence>
<organism evidence="3 4">
    <name type="scientific">Trapa incisa</name>
    <dbReference type="NCBI Taxonomy" id="236973"/>
    <lineage>
        <taxon>Eukaryota</taxon>
        <taxon>Viridiplantae</taxon>
        <taxon>Streptophyta</taxon>
        <taxon>Embryophyta</taxon>
        <taxon>Tracheophyta</taxon>
        <taxon>Spermatophyta</taxon>
        <taxon>Magnoliopsida</taxon>
        <taxon>eudicotyledons</taxon>
        <taxon>Gunneridae</taxon>
        <taxon>Pentapetalae</taxon>
        <taxon>rosids</taxon>
        <taxon>malvids</taxon>
        <taxon>Myrtales</taxon>
        <taxon>Lythraceae</taxon>
        <taxon>Trapa</taxon>
    </lineage>
</organism>
<evidence type="ECO:0000256" key="1">
    <source>
        <dbReference type="SAM" id="MobiDB-lite"/>
    </source>
</evidence>
<proteinExistence type="predicted"/>
<dbReference type="InterPro" id="IPR044209">
    <property type="entry name" value="MOS11"/>
</dbReference>
<name>A0AAN7GUV6_9MYRT</name>
<dbReference type="GO" id="GO:0016973">
    <property type="term" value="P:poly(A)+ mRNA export from nucleus"/>
    <property type="evidence" value="ECO:0007669"/>
    <property type="project" value="InterPro"/>
</dbReference>
<dbReference type="EMBL" id="JAXIOK010000018">
    <property type="protein sequence ID" value="KAK4749224.1"/>
    <property type="molecule type" value="Genomic_DNA"/>
</dbReference>
<dbReference type="Proteomes" id="UP001345219">
    <property type="component" value="Chromosome 21"/>
</dbReference>